<evidence type="ECO:0000256" key="5">
    <source>
        <dbReference type="ARBA" id="ARBA00061199"/>
    </source>
</evidence>
<evidence type="ECO:0000256" key="2">
    <source>
        <dbReference type="ARBA" id="ARBA00022737"/>
    </source>
</evidence>
<dbReference type="GO" id="GO:0006528">
    <property type="term" value="P:asparagine metabolic process"/>
    <property type="evidence" value="ECO:0007669"/>
    <property type="project" value="UniProtKB-ARBA"/>
</dbReference>
<feature type="binding site" evidence="7">
    <location>
        <begin position="119"/>
        <end position="120"/>
    </location>
    <ligand>
        <name>substrate</name>
    </ligand>
</feature>
<keyword evidence="2" id="KW-0677">Repeat</keyword>
<evidence type="ECO:0000256" key="6">
    <source>
        <dbReference type="PIRSR" id="PIRSR001220-1"/>
    </source>
</evidence>
<dbReference type="PIRSF" id="PIRSF500176">
    <property type="entry name" value="L_ASNase"/>
    <property type="match status" value="1"/>
</dbReference>
<dbReference type="InterPro" id="IPR027473">
    <property type="entry name" value="L-asparaginase_C"/>
</dbReference>
<dbReference type="PRINTS" id="PR00139">
    <property type="entry name" value="ASNGLNASE"/>
</dbReference>
<evidence type="ECO:0000259" key="10">
    <source>
        <dbReference type="Pfam" id="PF00710"/>
    </source>
</evidence>
<feature type="binding site" evidence="7">
    <location>
        <position position="88"/>
    </location>
    <ligand>
        <name>substrate</name>
    </ligand>
</feature>
<dbReference type="InterPro" id="IPR020827">
    <property type="entry name" value="Asparaginase/glutaminase_AS1"/>
</dbReference>
<dbReference type="Gene3D" id="3.40.50.1170">
    <property type="entry name" value="L-asparaginase, N-terminal domain"/>
    <property type="match status" value="1"/>
</dbReference>
<evidence type="ECO:0000313" key="12">
    <source>
        <dbReference type="Proteomes" id="UP000192223"/>
    </source>
</evidence>
<sequence length="372" mass="41858">MYTKMNFPVKKVLVLYTGGTIGMQRNSQGVYEPLNGKFVEEIRRIGVFHNQKLAEELRLSAEQLIIPDVLMKNNLIYTIKEYDPLLDSSNMSIEDWQKIAEDIEDEYENFDGFVILHGTDTIAYTASALSFILEGLSKPVILTGSQIPIFEVRNDAKDNFLTSLVLSSCFDIREVCIYFSNKLFRGNRTRKVSSDLLEAFNSPNYHILADCGIDIKVYHQYLFKPDEQLSKLNVKKSLNPNVGIFYLFPTITVKMLKSFLKPPIEGIVLVSYGAGNIQSEREDLLEILKQAVNRGIIIINVTQCVQGTVNSSYATGQVLNSIGVLPGFDMTAEAALCKLSFVLGLEDKTLIEKKAMILKDLRGELSRNVNII</sequence>
<dbReference type="PIRSF" id="PIRSF001220">
    <property type="entry name" value="L-ASNase_gatD"/>
    <property type="match status" value="1"/>
</dbReference>
<feature type="domain" description="Asparaginase/glutaminase C-terminal" evidence="11">
    <location>
        <begin position="241"/>
        <end position="347"/>
    </location>
</feature>
<evidence type="ECO:0000313" key="13">
    <source>
        <dbReference type="RefSeq" id="XP_018321900.1"/>
    </source>
</evidence>
<dbReference type="Pfam" id="PF17763">
    <property type="entry name" value="Asparaginase_C"/>
    <property type="match status" value="1"/>
</dbReference>
<evidence type="ECO:0000256" key="1">
    <source>
        <dbReference type="ARBA" id="ARBA00012920"/>
    </source>
</evidence>
<feature type="active site" evidence="9">
    <location>
        <position position="119"/>
    </location>
</feature>
<feature type="active site" evidence="8">
    <location>
        <position position="20"/>
    </location>
</feature>
<dbReference type="Gene3D" id="3.40.50.40">
    <property type="match status" value="1"/>
</dbReference>
<dbReference type="InterPro" id="IPR037152">
    <property type="entry name" value="L-asparaginase_N_sf"/>
</dbReference>
<evidence type="ECO:0000256" key="7">
    <source>
        <dbReference type="PIRSR" id="PIRSR001220-2"/>
    </source>
</evidence>
<dbReference type="GO" id="GO:0004067">
    <property type="term" value="F:asparaginase activity"/>
    <property type="evidence" value="ECO:0007669"/>
    <property type="project" value="UniProtKB-UniRule"/>
</dbReference>
<proteinExistence type="inferred from homology"/>
<evidence type="ECO:0000259" key="11">
    <source>
        <dbReference type="Pfam" id="PF17763"/>
    </source>
</evidence>
<dbReference type="Pfam" id="PF00710">
    <property type="entry name" value="Asparaginase"/>
    <property type="match status" value="1"/>
</dbReference>
<dbReference type="OrthoDB" id="542841at2759"/>
<feature type="domain" description="L-asparaginase N-terminal" evidence="10">
    <location>
        <begin position="11"/>
        <end position="220"/>
    </location>
</feature>
<dbReference type="InterPro" id="IPR036152">
    <property type="entry name" value="Asp/glu_Ase-like_sf"/>
</dbReference>
<dbReference type="SUPFAM" id="SSF53774">
    <property type="entry name" value="Glutaminase/Asparaginase"/>
    <property type="match status" value="1"/>
</dbReference>
<name>A0A1W4WPD5_AGRPL</name>
<evidence type="ECO:0000256" key="8">
    <source>
        <dbReference type="PROSITE-ProRule" id="PRU10099"/>
    </source>
</evidence>
<dbReference type="EC" id="3.5.1.1" evidence="1"/>
<evidence type="ECO:0000256" key="3">
    <source>
        <dbReference type="ARBA" id="ARBA00022801"/>
    </source>
</evidence>
<organism evidence="12 13">
    <name type="scientific">Agrilus planipennis</name>
    <name type="common">Emerald ash borer</name>
    <name type="synonym">Agrilus marcopoli</name>
    <dbReference type="NCBI Taxonomy" id="224129"/>
    <lineage>
        <taxon>Eukaryota</taxon>
        <taxon>Metazoa</taxon>
        <taxon>Ecdysozoa</taxon>
        <taxon>Arthropoda</taxon>
        <taxon>Hexapoda</taxon>
        <taxon>Insecta</taxon>
        <taxon>Pterygota</taxon>
        <taxon>Neoptera</taxon>
        <taxon>Endopterygota</taxon>
        <taxon>Coleoptera</taxon>
        <taxon>Polyphaga</taxon>
        <taxon>Elateriformia</taxon>
        <taxon>Buprestoidea</taxon>
        <taxon>Buprestidae</taxon>
        <taxon>Agrilinae</taxon>
        <taxon>Agrilus</taxon>
    </lineage>
</organism>
<protein>
    <recommendedName>
        <fullName evidence="1">asparaginase</fullName>
        <ecNumber evidence="1">3.5.1.1</ecNumber>
    </recommendedName>
</protein>
<dbReference type="InParanoid" id="A0A1W4WPD5"/>
<dbReference type="FunFam" id="3.40.50.40:FF:000001">
    <property type="entry name" value="L-asparaginase 1"/>
    <property type="match status" value="1"/>
</dbReference>
<accession>A0A1W4WPD5</accession>
<comment type="similarity">
    <text evidence="5">In the N-terminal section; belongs to the asparaginase 1 family.</text>
</comment>
<dbReference type="STRING" id="224129.A0A1W4WPD5"/>
<dbReference type="FunFam" id="3.40.50.1170:FF:000003">
    <property type="entry name" value="60 kDa lysophospholipase"/>
    <property type="match status" value="1"/>
</dbReference>
<feature type="active site" description="O-isoaspartyl threonine intermediate" evidence="6">
    <location>
        <position position="20"/>
    </location>
</feature>
<dbReference type="GeneID" id="108734737"/>
<dbReference type="CDD" id="cd08963">
    <property type="entry name" value="L-asparaginase_I"/>
    <property type="match status" value="1"/>
</dbReference>
<reference evidence="13" key="1">
    <citation type="submission" date="2025-08" db="UniProtKB">
        <authorList>
            <consortium name="RefSeq"/>
        </authorList>
    </citation>
    <scope>IDENTIFICATION</scope>
    <source>
        <tissue evidence="13">Entire body</tissue>
    </source>
</reference>
<evidence type="ECO:0000256" key="4">
    <source>
        <dbReference type="ARBA" id="ARBA00023043"/>
    </source>
</evidence>
<keyword evidence="3" id="KW-0378">Hydrolase</keyword>
<dbReference type="InterPro" id="IPR027475">
    <property type="entry name" value="Asparaginase/glutaminase_AS2"/>
</dbReference>
<dbReference type="InterPro" id="IPR027474">
    <property type="entry name" value="L-asparaginase_N"/>
</dbReference>
<dbReference type="SFLD" id="SFLDS00057">
    <property type="entry name" value="Glutaminase/Asparaginase"/>
    <property type="match status" value="1"/>
</dbReference>
<dbReference type="RefSeq" id="XP_018321900.1">
    <property type="nucleotide sequence ID" value="XM_018466398.1"/>
</dbReference>
<keyword evidence="4" id="KW-0040">ANK repeat</keyword>
<dbReference type="InterPro" id="IPR041725">
    <property type="entry name" value="L-asparaginase_I"/>
</dbReference>
<dbReference type="PANTHER" id="PTHR11707">
    <property type="entry name" value="L-ASPARAGINASE"/>
    <property type="match status" value="1"/>
</dbReference>
<dbReference type="KEGG" id="apln:108734737"/>
<keyword evidence="12" id="KW-1185">Reference proteome</keyword>
<dbReference type="PROSITE" id="PS51732">
    <property type="entry name" value="ASN_GLN_ASE_3"/>
    <property type="match status" value="1"/>
</dbReference>
<dbReference type="AlphaFoldDB" id="A0A1W4WPD5"/>
<dbReference type="FunCoup" id="A0A1W4WPD5">
    <property type="interactions" value="64"/>
</dbReference>
<dbReference type="PROSITE" id="PS00917">
    <property type="entry name" value="ASN_GLN_ASE_2"/>
    <property type="match status" value="1"/>
</dbReference>
<dbReference type="InterPro" id="IPR040919">
    <property type="entry name" value="Asparaginase_C"/>
</dbReference>
<dbReference type="PANTHER" id="PTHR11707:SF28">
    <property type="entry name" value="60 KDA LYSOPHOSPHOLIPASE"/>
    <property type="match status" value="1"/>
</dbReference>
<gene>
    <name evidence="13" type="primary">LOC108734737</name>
</gene>
<dbReference type="SMART" id="SM00870">
    <property type="entry name" value="Asparaginase"/>
    <property type="match status" value="1"/>
</dbReference>
<evidence type="ECO:0000256" key="9">
    <source>
        <dbReference type="PROSITE-ProRule" id="PRU10100"/>
    </source>
</evidence>
<dbReference type="Proteomes" id="UP000192223">
    <property type="component" value="Unplaced"/>
</dbReference>
<dbReference type="PROSITE" id="PS00144">
    <property type="entry name" value="ASN_GLN_ASE_1"/>
    <property type="match status" value="1"/>
</dbReference>
<dbReference type="InterPro" id="IPR006034">
    <property type="entry name" value="Asparaginase/glutaminase-like"/>
</dbReference>